<dbReference type="Pfam" id="PF00884">
    <property type="entry name" value="Sulfatase"/>
    <property type="match status" value="1"/>
</dbReference>
<evidence type="ECO:0000259" key="2">
    <source>
        <dbReference type="Pfam" id="PF00884"/>
    </source>
</evidence>
<dbReference type="AlphaFoldDB" id="A0A4D6HDV4"/>
<feature type="domain" description="Sulfatase N-terminal" evidence="2">
    <location>
        <begin position="3"/>
        <end position="342"/>
    </location>
</feature>
<dbReference type="STRING" id="1457250.GCA_000755225_00691"/>
<evidence type="ECO:0000313" key="4">
    <source>
        <dbReference type="Proteomes" id="UP000296706"/>
    </source>
</evidence>
<dbReference type="InterPro" id="IPR017850">
    <property type="entry name" value="Alkaline_phosphatase_core_sf"/>
</dbReference>
<dbReference type="RefSeq" id="WP_049994655.1">
    <property type="nucleotide sequence ID" value="NZ_CP031310.1"/>
</dbReference>
<evidence type="ECO:0000313" key="3">
    <source>
        <dbReference type="EMBL" id="QCC51731.1"/>
    </source>
</evidence>
<reference evidence="3 4" key="1">
    <citation type="journal article" date="2019" name="Nat. Commun.">
        <title>A new type of DNA phosphorothioation-based antiviral system in archaea.</title>
        <authorList>
            <person name="Xiong L."/>
            <person name="Liu S."/>
            <person name="Chen S."/>
            <person name="Xiao Y."/>
            <person name="Zhu B."/>
            <person name="Gao Y."/>
            <person name="Zhang Y."/>
            <person name="Chen B."/>
            <person name="Luo J."/>
            <person name="Deng Z."/>
            <person name="Chen X."/>
            <person name="Wang L."/>
            <person name="Chen S."/>
        </authorList>
    </citation>
    <scope>NUCLEOTIDE SEQUENCE [LARGE SCALE GENOMIC DNA]</scope>
    <source>
        <strain evidence="3 4">CBA1105</strain>
    </source>
</reference>
<dbReference type="GeneID" id="39848398"/>
<dbReference type="OrthoDB" id="102174at2157"/>
<gene>
    <name evidence="3" type="ORF">DV733_11005</name>
</gene>
<dbReference type="KEGG" id="hsn:DV733_11005"/>
<keyword evidence="4" id="KW-1185">Reference proteome</keyword>
<dbReference type="PANTHER" id="PTHR42693">
    <property type="entry name" value="ARYLSULFATASE FAMILY MEMBER"/>
    <property type="match status" value="1"/>
</dbReference>
<sequence length="459" mass="51539">MDAVWIILDSLSFDATPFDDDGPETMPNIKSLATKHGTIYTEAYSPGPTSPSSHSSFFTGELPSRTGMHEATPYYDEEYPTIVQRLSDTHRTFMISSNPFIFNGLDKGVDMYDDFLQKQYLVFESATDPRDVPKSSTDSKIDLLRKVVFEGGKPLRSFVNGLSLYYKNSKGQSLLPEDSPDDDEKYQYADTTNNRIKEFLSQSSGDSFVIANYMDIHAPLDASSESVKKFSDKPRDELPVGVRGQDVHREVTEGNTELGEDMYDLYKATITDTDRKIYPLVKELVEDDTFVVITADHGNWFRRSRDLERKRIHVPLIIFSPNHEGGRVVDHTVNLRSLPKTTMMALRGDDGGFSGADLLSIKEDQLSITEFIHNSKADGSPVTPTGSMDARYDFALIRGDARVDHIDGEFVERSGKSADLHDLRETGEELVDQNYQTGNEGADVTTEAQDRLRELGYID</sequence>
<proteinExistence type="inferred from homology"/>
<dbReference type="Proteomes" id="UP000296706">
    <property type="component" value="Chromosome"/>
</dbReference>
<dbReference type="SUPFAM" id="SSF53649">
    <property type="entry name" value="Alkaline phosphatase-like"/>
    <property type="match status" value="1"/>
</dbReference>
<dbReference type="Gene3D" id="3.40.720.10">
    <property type="entry name" value="Alkaline Phosphatase, subunit A"/>
    <property type="match status" value="1"/>
</dbReference>
<dbReference type="GO" id="GO:0004065">
    <property type="term" value="F:arylsulfatase activity"/>
    <property type="evidence" value="ECO:0007669"/>
    <property type="project" value="TreeGrafter"/>
</dbReference>
<dbReference type="PANTHER" id="PTHR42693:SF33">
    <property type="entry name" value="ARYLSULFATASE"/>
    <property type="match status" value="1"/>
</dbReference>
<protein>
    <recommendedName>
        <fullName evidence="2">Sulfatase N-terminal domain-containing protein</fullName>
    </recommendedName>
</protein>
<dbReference type="InterPro" id="IPR050738">
    <property type="entry name" value="Sulfatase"/>
</dbReference>
<dbReference type="InterPro" id="IPR000917">
    <property type="entry name" value="Sulfatase_N"/>
</dbReference>
<evidence type="ECO:0000256" key="1">
    <source>
        <dbReference type="ARBA" id="ARBA00008779"/>
    </source>
</evidence>
<dbReference type="EMBL" id="CP031310">
    <property type="protein sequence ID" value="QCC51731.1"/>
    <property type="molecule type" value="Genomic_DNA"/>
</dbReference>
<name>A0A4D6HDV4_9EURY</name>
<organism evidence="3 4">
    <name type="scientific">Halapricum salinum</name>
    <dbReference type="NCBI Taxonomy" id="1457250"/>
    <lineage>
        <taxon>Archaea</taxon>
        <taxon>Methanobacteriati</taxon>
        <taxon>Methanobacteriota</taxon>
        <taxon>Stenosarchaea group</taxon>
        <taxon>Halobacteria</taxon>
        <taxon>Halobacteriales</taxon>
        <taxon>Haloarculaceae</taxon>
        <taxon>Halapricum</taxon>
    </lineage>
</organism>
<comment type="similarity">
    <text evidence="1">Belongs to the sulfatase family.</text>
</comment>
<accession>A0A4D6HDV4</accession>